<proteinExistence type="predicted"/>
<dbReference type="Gene3D" id="1.25.40.20">
    <property type="entry name" value="Ankyrin repeat-containing domain"/>
    <property type="match status" value="3"/>
</dbReference>
<sequence length="1202" mass="135615">MSDSESEEDFVTPYGSPSKTDENVDVFSEGTLLQTEQSPRNRTSSCSIENLQRTNGNGNSSAKHRLGSIDISKENLSSAPACASRSMSLDDGVKGQISARYHVNWEGATKQRGVVLVSDGQKEGEVIQQLDVLGINEDLAHREYPRLYPGKSSSLLGVFRQEDSVFVETNAYHQAEETLENYFRVMLSGQPGDGKSAIAKHLIVKKSRQGYRFVLINGSNDFDSVNFDEKLILFFDDIFGVTVYDRSRTEDVQRILWQLDSILMNKYGDVLMIMTSRSHILHDALKVLKNADFVRKVTLDITNGLNEYEKGQILRKHFQFFNLKKEDLHFSSLEVFFDQAILLSPNHGFPHCVQMFVQSAALRKKGLEFFRSPIEYLIRILNVMKEASPMDFAVLVYIALRDGRVNRYADRFPIQDAQRLAFIRKMIGYDAGIILSEILSYKSKELDLFLSDNDTYKVFRHPSIQDAVTFMMGEEFTLDVIEICSFDFISGRIRTSQYKCENNEKIITIERQHFPKLCQRFTEEIRQGNIRDVCFHQAMADPVFVNVFCKTSTVCKNFKDAGNRAEVHLLSYVQFDSIHKFFGSLIYWSSVANNVCLLQNLLQMDGLHELLKGERTWAQQQLRESFVFTCLHGTSIALARQIGSLIEDKHSKGSTVFSQDILNTLKEPLYSHIFFETSLKLSPLQAAILSIGPNSLGIVEYLLPFQHQSDILESTLTIALKLNKQDIVGVFTTKTNVDLDERDIRCALRNGTFTLVQNTDSKILTTIIGSLKTDDLKHMFYHIDNPSCLDIFKCVEPNEMKWIFQQALPYAKTIEVASALTQYLSATDVAEVSLDIFQNVSDVSVLEFLISAGADVNSVDSKGHSALFLVNNNDILTTLLENGASVNVREKAFGRNPLMHHGVNGTLSCSVFDTFIKHGVSVNDTCHRSQNLLLQFLSSWNVRKHKEVRKDELQLLEKIIQEMEDFDACDQDGNNMLHDKDGNTPAHLLAMRRHQNGLEELISKGADINLKNRKGETCLHLAADNAGSVQCLLQYGCDVNITTNDACTALHAFFELSSEKSKPLKGLALAIEKRFQDIQGIRSITLLLDSGIDINAQNNQGRTAYHLAAYFFDPKWINEIFRLLVRNGADVTLRDNEGKNAVDHVLCRMRSANSEAVKLLMPALKTVIRDASRTTAVPNIGKDMLKTLGDFELSELFPLNEG</sequence>
<evidence type="ECO:0000256" key="2">
    <source>
        <dbReference type="ARBA" id="ARBA00023043"/>
    </source>
</evidence>
<dbReference type="SMART" id="SM00248">
    <property type="entry name" value="ANK"/>
    <property type="match status" value="7"/>
</dbReference>
<keyword evidence="1" id="KW-0677">Repeat</keyword>
<accession>K1Q2R1</accession>
<evidence type="ECO:0000313" key="5">
    <source>
        <dbReference type="EMBL" id="EKC30687.1"/>
    </source>
</evidence>
<dbReference type="SUPFAM" id="SSF48403">
    <property type="entry name" value="Ankyrin repeat"/>
    <property type="match status" value="1"/>
</dbReference>
<dbReference type="InParanoid" id="K1Q2R1"/>
<name>K1Q2R1_MAGGI</name>
<dbReference type="Pfam" id="PF12796">
    <property type="entry name" value="Ank_2"/>
    <property type="match status" value="2"/>
</dbReference>
<gene>
    <name evidence="5" type="ORF">CGI_10017458</name>
</gene>
<dbReference type="AlphaFoldDB" id="K1Q2R1"/>
<dbReference type="InterPro" id="IPR002110">
    <property type="entry name" value="Ankyrin_rpt"/>
</dbReference>
<dbReference type="InterPro" id="IPR049050">
    <property type="entry name" value="nSTAND3"/>
</dbReference>
<evidence type="ECO:0000256" key="3">
    <source>
        <dbReference type="SAM" id="MobiDB-lite"/>
    </source>
</evidence>
<dbReference type="PROSITE" id="PS50297">
    <property type="entry name" value="ANK_REP_REGION"/>
    <property type="match status" value="2"/>
</dbReference>
<dbReference type="PROSITE" id="PS50088">
    <property type="entry name" value="ANK_REPEAT"/>
    <property type="match status" value="2"/>
</dbReference>
<feature type="region of interest" description="Disordered" evidence="3">
    <location>
        <begin position="1"/>
        <end position="64"/>
    </location>
</feature>
<dbReference type="PANTHER" id="PTHR24126:SF14">
    <property type="entry name" value="ANK_REP_REGION DOMAIN-CONTAINING PROTEIN"/>
    <property type="match status" value="1"/>
</dbReference>
<dbReference type="InterPro" id="IPR036770">
    <property type="entry name" value="Ankyrin_rpt-contain_sf"/>
</dbReference>
<keyword evidence="2" id="KW-0040">ANK repeat</keyword>
<feature type="compositionally biased region" description="Polar residues" evidence="3">
    <location>
        <begin position="31"/>
        <end position="61"/>
    </location>
</feature>
<evidence type="ECO:0000256" key="1">
    <source>
        <dbReference type="ARBA" id="ARBA00022737"/>
    </source>
</evidence>
<dbReference type="PANTHER" id="PTHR24126">
    <property type="entry name" value="ANKYRIN REPEAT, PH AND SEC7 DOMAIN CONTAINING PROTEIN SECG-RELATED"/>
    <property type="match status" value="1"/>
</dbReference>
<protein>
    <submittedName>
        <fullName evidence="5">Serine/threonine-protein phosphatase 6 regulatory ankyrin repeat subunit C</fullName>
    </submittedName>
</protein>
<organism evidence="5">
    <name type="scientific">Magallana gigas</name>
    <name type="common">Pacific oyster</name>
    <name type="synonym">Crassostrea gigas</name>
    <dbReference type="NCBI Taxonomy" id="29159"/>
    <lineage>
        <taxon>Eukaryota</taxon>
        <taxon>Metazoa</taxon>
        <taxon>Spiralia</taxon>
        <taxon>Lophotrochozoa</taxon>
        <taxon>Mollusca</taxon>
        <taxon>Bivalvia</taxon>
        <taxon>Autobranchia</taxon>
        <taxon>Pteriomorphia</taxon>
        <taxon>Ostreida</taxon>
        <taxon>Ostreoidea</taxon>
        <taxon>Ostreidae</taxon>
        <taxon>Magallana</taxon>
    </lineage>
</organism>
<dbReference type="HOGENOM" id="CLU_270656_0_0_1"/>
<evidence type="ECO:0000259" key="4">
    <source>
        <dbReference type="Pfam" id="PF20720"/>
    </source>
</evidence>
<dbReference type="EMBL" id="JH818449">
    <property type="protein sequence ID" value="EKC30687.1"/>
    <property type="molecule type" value="Genomic_DNA"/>
</dbReference>
<dbReference type="SUPFAM" id="SSF52540">
    <property type="entry name" value="P-loop containing nucleoside triphosphate hydrolases"/>
    <property type="match status" value="1"/>
</dbReference>
<reference evidence="5" key="1">
    <citation type="journal article" date="2012" name="Nature">
        <title>The oyster genome reveals stress adaptation and complexity of shell formation.</title>
        <authorList>
            <person name="Zhang G."/>
            <person name="Fang X."/>
            <person name="Guo X."/>
            <person name="Li L."/>
            <person name="Luo R."/>
            <person name="Xu F."/>
            <person name="Yang P."/>
            <person name="Zhang L."/>
            <person name="Wang X."/>
            <person name="Qi H."/>
            <person name="Xiong Z."/>
            <person name="Que H."/>
            <person name="Xie Y."/>
            <person name="Holland P.W."/>
            <person name="Paps J."/>
            <person name="Zhu Y."/>
            <person name="Wu F."/>
            <person name="Chen Y."/>
            <person name="Wang J."/>
            <person name="Peng C."/>
            <person name="Meng J."/>
            <person name="Yang L."/>
            <person name="Liu J."/>
            <person name="Wen B."/>
            <person name="Zhang N."/>
            <person name="Huang Z."/>
            <person name="Zhu Q."/>
            <person name="Feng Y."/>
            <person name="Mount A."/>
            <person name="Hedgecock D."/>
            <person name="Xu Z."/>
            <person name="Liu Y."/>
            <person name="Domazet-Loso T."/>
            <person name="Du Y."/>
            <person name="Sun X."/>
            <person name="Zhang S."/>
            <person name="Liu B."/>
            <person name="Cheng P."/>
            <person name="Jiang X."/>
            <person name="Li J."/>
            <person name="Fan D."/>
            <person name="Wang W."/>
            <person name="Fu W."/>
            <person name="Wang T."/>
            <person name="Wang B."/>
            <person name="Zhang J."/>
            <person name="Peng Z."/>
            <person name="Li Y."/>
            <person name="Li N."/>
            <person name="Wang J."/>
            <person name="Chen M."/>
            <person name="He Y."/>
            <person name="Tan F."/>
            <person name="Song X."/>
            <person name="Zheng Q."/>
            <person name="Huang R."/>
            <person name="Yang H."/>
            <person name="Du X."/>
            <person name="Chen L."/>
            <person name="Yang M."/>
            <person name="Gaffney P.M."/>
            <person name="Wang S."/>
            <person name="Luo L."/>
            <person name="She Z."/>
            <person name="Ming Y."/>
            <person name="Huang W."/>
            <person name="Zhang S."/>
            <person name="Huang B."/>
            <person name="Zhang Y."/>
            <person name="Qu T."/>
            <person name="Ni P."/>
            <person name="Miao G."/>
            <person name="Wang J."/>
            <person name="Wang Q."/>
            <person name="Steinberg C.E."/>
            <person name="Wang H."/>
            <person name="Li N."/>
            <person name="Qian L."/>
            <person name="Zhang G."/>
            <person name="Li Y."/>
            <person name="Yang H."/>
            <person name="Liu X."/>
            <person name="Wang J."/>
            <person name="Yin Y."/>
            <person name="Wang J."/>
        </authorList>
    </citation>
    <scope>NUCLEOTIDE SEQUENCE [LARGE SCALE GENOMIC DNA]</scope>
    <source>
        <strain evidence="5">05x7-T-G4-1.051#20</strain>
    </source>
</reference>
<feature type="domain" description="Novel STAND NTPase 3" evidence="4">
    <location>
        <begin position="166"/>
        <end position="320"/>
    </location>
</feature>
<feature type="compositionally biased region" description="Acidic residues" evidence="3">
    <location>
        <begin position="1"/>
        <end position="10"/>
    </location>
</feature>
<dbReference type="Pfam" id="PF20720">
    <property type="entry name" value="nSTAND3"/>
    <property type="match status" value="1"/>
</dbReference>
<dbReference type="InterPro" id="IPR027417">
    <property type="entry name" value="P-loop_NTPase"/>
</dbReference>